<dbReference type="Gene3D" id="3.40.630.30">
    <property type="match status" value="1"/>
</dbReference>
<proteinExistence type="predicted"/>
<dbReference type="CDD" id="cd04301">
    <property type="entry name" value="NAT_SF"/>
    <property type="match status" value="1"/>
</dbReference>
<reference evidence="3" key="1">
    <citation type="submission" date="2016-09" db="EMBL/GenBank/DDBJ databases">
        <authorList>
            <person name="Varghese N."/>
            <person name="Submissions S."/>
        </authorList>
    </citation>
    <scope>NUCLEOTIDE SEQUENCE [LARGE SCALE GENOMIC DNA]</scope>
    <source>
        <strain evidence="3">S5</strain>
    </source>
</reference>
<dbReference type="AlphaFoldDB" id="A0A1G6KA08"/>
<sequence>MTIRVLTIDDLAHYKQMQTGLETDYMIDIFERLTTPPHNQIYGFFIDNQLVATAGYTLYPGGYAMLGRLRSDVRFRGRGYATSLLTHIIQHLKNQPHISFLGGYTNLHNTSARQVLNKLNFNPIQTFYSFPLINRDKLGATSGPIWNEVTDLNTKRRILNELSSEGTMSIYPYECYYPFPFTDELLPDDKLKVTRFFHNPDVTRWLLIDDDYKREAYGHVRYFWDDYFTQPGLFETVDHYLAQSDQPRKAWFNFTPDAYQKIPDLDAFETSDGWILYGYNT</sequence>
<dbReference type="EMBL" id="FMYI01000006">
    <property type="protein sequence ID" value="SDC27773.1"/>
    <property type="molecule type" value="Genomic_DNA"/>
</dbReference>
<name>A0A1G6KA08_9BACI</name>
<organism evidence="2 3">
    <name type="scientific">Pelagirhabdus alkalitolerans</name>
    <dbReference type="NCBI Taxonomy" id="1612202"/>
    <lineage>
        <taxon>Bacteria</taxon>
        <taxon>Bacillati</taxon>
        <taxon>Bacillota</taxon>
        <taxon>Bacilli</taxon>
        <taxon>Bacillales</taxon>
        <taxon>Bacillaceae</taxon>
        <taxon>Pelagirhabdus</taxon>
    </lineage>
</organism>
<feature type="domain" description="N-acetyltransferase" evidence="1">
    <location>
        <begin position="1"/>
        <end position="139"/>
    </location>
</feature>
<dbReference type="InterPro" id="IPR016181">
    <property type="entry name" value="Acyl_CoA_acyltransferase"/>
</dbReference>
<evidence type="ECO:0000313" key="3">
    <source>
        <dbReference type="Proteomes" id="UP000242949"/>
    </source>
</evidence>
<dbReference type="Proteomes" id="UP000242949">
    <property type="component" value="Unassembled WGS sequence"/>
</dbReference>
<dbReference type="GO" id="GO:0016747">
    <property type="term" value="F:acyltransferase activity, transferring groups other than amino-acyl groups"/>
    <property type="evidence" value="ECO:0007669"/>
    <property type="project" value="InterPro"/>
</dbReference>
<keyword evidence="3" id="KW-1185">Reference proteome</keyword>
<dbReference type="InterPro" id="IPR000182">
    <property type="entry name" value="GNAT_dom"/>
</dbReference>
<evidence type="ECO:0000313" key="2">
    <source>
        <dbReference type="EMBL" id="SDC27773.1"/>
    </source>
</evidence>
<accession>A0A1G6KA08</accession>
<dbReference type="Pfam" id="PF00583">
    <property type="entry name" value="Acetyltransf_1"/>
    <property type="match status" value="1"/>
</dbReference>
<dbReference type="RefSeq" id="WP_176759259.1">
    <property type="nucleotide sequence ID" value="NZ_FMYI01000006.1"/>
</dbReference>
<dbReference type="SUPFAM" id="SSF55729">
    <property type="entry name" value="Acyl-CoA N-acyltransferases (Nat)"/>
    <property type="match status" value="1"/>
</dbReference>
<protein>
    <submittedName>
        <fullName evidence="2">FR47-like protein</fullName>
    </submittedName>
</protein>
<evidence type="ECO:0000259" key="1">
    <source>
        <dbReference type="PROSITE" id="PS51186"/>
    </source>
</evidence>
<dbReference type="PROSITE" id="PS51186">
    <property type="entry name" value="GNAT"/>
    <property type="match status" value="1"/>
</dbReference>
<gene>
    <name evidence="2" type="ORF">SAMN05421734_10610</name>
</gene>